<dbReference type="GO" id="GO:0000166">
    <property type="term" value="F:nucleotide binding"/>
    <property type="evidence" value="ECO:0007669"/>
    <property type="project" value="InterPro"/>
</dbReference>
<dbReference type="PANTHER" id="PTHR43249:SF1">
    <property type="entry name" value="D-GLUCOSIDE 3-DEHYDROGENASE"/>
    <property type="match status" value="1"/>
</dbReference>
<evidence type="ECO:0000259" key="2">
    <source>
        <dbReference type="Pfam" id="PF01408"/>
    </source>
</evidence>
<evidence type="ECO:0000313" key="5">
    <source>
        <dbReference type="Proteomes" id="UP000178429"/>
    </source>
</evidence>
<proteinExistence type="predicted"/>
<evidence type="ECO:0000259" key="3">
    <source>
        <dbReference type="Pfam" id="PF22725"/>
    </source>
</evidence>
<dbReference type="STRING" id="1802525.A2975_04310"/>
<dbReference type="Gene3D" id="3.40.50.720">
    <property type="entry name" value="NAD(P)-binding Rossmann-like Domain"/>
    <property type="match status" value="1"/>
</dbReference>
<dbReference type="InterPro" id="IPR052515">
    <property type="entry name" value="Gfo/Idh/MocA_Oxidoreductase"/>
</dbReference>
<dbReference type="InterPro" id="IPR055170">
    <property type="entry name" value="GFO_IDH_MocA-like_dom"/>
</dbReference>
<dbReference type="InterPro" id="IPR000683">
    <property type="entry name" value="Gfo/Idh/MocA-like_OxRdtase_N"/>
</dbReference>
<dbReference type="SUPFAM" id="SSF55347">
    <property type="entry name" value="Glyceraldehyde-3-phosphate dehydrogenase-like, C-terminal domain"/>
    <property type="match status" value="1"/>
</dbReference>
<name>A0A1F8C1Q6_9BACT</name>
<protein>
    <recommendedName>
        <fullName evidence="6">Gfo/Idh/MocA-like oxidoreductase N-terminal domain-containing protein</fullName>
    </recommendedName>
</protein>
<evidence type="ECO:0000259" key="1">
    <source>
        <dbReference type="Pfam" id="PF01261"/>
    </source>
</evidence>
<gene>
    <name evidence="4" type="ORF">A2975_04310</name>
</gene>
<dbReference type="Pfam" id="PF01408">
    <property type="entry name" value="GFO_IDH_MocA"/>
    <property type="match status" value="1"/>
</dbReference>
<evidence type="ECO:0000313" key="4">
    <source>
        <dbReference type="EMBL" id="OGM70267.1"/>
    </source>
</evidence>
<dbReference type="Pfam" id="PF22725">
    <property type="entry name" value="GFO_IDH_MocA_C3"/>
    <property type="match status" value="1"/>
</dbReference>
<reference evidence="4 5" key="1">
    <citation type="journal article" date="2016" name="Nat. Commun.">
        <title>Thousands of microbial genomes shed light on interconnected biogeochemical processes in an aquifer system.</title>
        <authorList>
            <person name="Anantharaman K."/>
            <person name="Brown C.T."/>
            <person name="Hug L.A."/>
            <person name="Sharon I."/>
            <person name="Castelle C.J."/>
            <person name="Probst A.J."/>
            <person name="Thomas B.C."/>
            <person name="Singh A."/>
            <person name="Wilkins M.J."/>
            <person name="Karaoz U."/>
            <person name="Brodie E.L."/>
            <person name="Williams K.H."/>
            <person name="Hubbard S.S."/>
            <person name="Banfield J.F."/>
        </authorList>
    </citation>
    <scope>NUCLEOTIDE SEQUENCE [LARGE SCALE GENOMIC DNA]</scope>
</reference>
<dbReference type="Gene3D" id="3.30.360.10">
    <property type="entry name" value="Dihydrodipicolinate Reductase, domain 2"/>
    <property type="match status" value="1"/>
</dbReference>
<feature type="domain" description="Xylose isomerase-like TIM barrel" evidence="1">
    <location>
        <begin position="27"/>
        <end position="276"/>
    </location>
</feature>
<dbReference type="SUPFAM" id="SSF51735">
    <property type="entry name" value="NAD(P)-binding Rossmann-fold domains"/>
    <property type="match status" value="1"/>
</dbReference>
<dbReference type="Proteomes" id="UP000178429">
    <property type="component" value="Unassembled WGS sequence"/>
</dbReference>
<organism evidence="4 5">
    <name type="scientific">Candidatus Woesebacteria bacterium RIFCSPLOWO2_01_FULL_44_14</name>
    <dbReference type="NCBI Taxonomy" id="1802525"/>
    <lineage>
        <taxon>Bacteria</taxon>
        <taxon>Candidatus Woeseibacteriota</taxon>
    </lineage>
</organism>
<evidence type="ECO:0008006" key="6">
    <source>
        <dbReference type="Google" id="ProtNLM"/>
    </source>
</evidence>
<dbReference type="InterPro" id="IPR013022">
    <property type="entry name" value="Xyl_isomerase-like_TIM-brl"/>
</dbReference>
<sequence>MKNKINISINLDEISDDFDKAVKFLVKNKVKFVEIRTINRKNIVDFDIEDVKKVAAGLSKNDLKVSAIASPLFKWYLNQTGEKILHDNFSFNPALNENQKREYILKTIKIAKIFGTKNVRVFSNLKQDGLKSKDLFRDVMFKYMLQEFSKARIVPLLENEPVCLISKADDYLVTLQKYGKQGLKAWWDIANSYDVGDLVDGNLIKNLAIFVEYLHVKDKVSRIEKTYVPLGKGYINYKRIFSDLLPVIEKDIFSSIETHVHSDKVQATKTSLDHLNGLLNQKRAAYAIVGAGRISKKHSLAIKENINSELRGVFDIDRKKAESFASESDVKNYQNLNDLLSDQKVEVVDICTPHHTHIKIAQKVIAVNKIVLSEKPFSINSKGLEEYLKDNKSAGNTYVVFQNLFNKPVQQFIDNFRKGKFGKIQFFAANIRWSRDDDYFKDWHGKIRFSGGSLFNQAIHSIQLLLLLLGNQTKNVSYQKRTVRKGSEVEDIGNAVINLKNGAFGYLELCLVNKGENLESSFYLSGTKGSMKIDGKALNSLVYEYFDSEKNKRVYGGKSISDIYGNGHKILIKTLSDKILGKKDVNQKYLIKAKDVLPVIRFIEKLYGNS</sequence>
<dbReference type="AlphaFoldDB" id="A0A1F8C1Q6"/>
<dbReference type="PANTHER" id="PTHR43249">
    <property type="entry name" value="UDP-N-ACETYL-2-AMINO-2-DEOXY-D-GLUCURONATE OXIDASE"/>
    <property type="match status" value="1"/>
</dbReference>
<dbReference type="SUPFAM" id="SSF51658">
    <property type="entry name" value="Xylose isomerase-like"/>
    <property type="match status" value="1"/>
</dbReference>
<feature type="domain" description="Gfo/Idh/MocA-like oxidoreductase N-terminal" evidence="2">
    <location>
        <begin position="286"/>
        <end position="400"/>
    </location>
</feature>
<accession>A0A1F8C1Q6</accession>
<feature type="domain" description="GFO/IDH/MocA-like oxidoreductase" evidence="3">
    <location>
        <begin position="417"/>
        <end position="531"/>
    </location>
</feature>
<dbReference type="Pfam" id="PF01261">
    <property type="entry name" value="AP_endonuc_2"/>
    <property type="match status" value="1"/>
</dbReference>
<dbReference type="InterPro" id="IPR036237">
    <property type="entry name" value="Xyl_isomerase-like_sf"/>
</dbReference>
<dbReference type="InterPro" id="IPR036291">
    <property type="entry name" value="NAD(P)-bd_dom_sf"/>
</dbReference>
<dbReference type="Gene3D" id="3.20.20.150">
    <property type="entry name" value="Divalent-metal-dependent TIM barrel enzymes"/>
    <property type="match status" value="1"/>
</dbReference>
<comment type="caution">
    <text evidence="4">The sequence shown here is derived from an EMBL/GenBank/DDBJ whole genome shotgun (WGS) entry which is preliminary data.</text>
</comment>
<dbReference type="EMBL" id="MGHL01000006">
    <property type="protein sequence ID" value="OGM70267.1"/>
    <property type="molecule type" value="Genomic_DNA"/>
</dbReference>